<keyword evidence="2" id="KW-0732">Signal</keyword>
<dbReference type="AlphaFoldDB" id="A0A504YTP3"/>
<dbReference type="Proteomes" id="UP000316759">
    <property type="component" value="Unassembled WGS sequence"/>
</dbReference>
<reference evidence="3 4" key="1">
    <citation type="submission" date="2019-04" db="EMBL/GenBank/DDBJ databases">
        <title>Annotation for the trematode Fasciola gigantica.</title>
        <authorList>
            <person name="Choi Y.-J."/>
        </authorList>
    </citation>
    <scope>NUCLEOTIDE SEQUENCE [LARGE SCALE GENOMIC DNA]</scope>
    <source>
        <strain evidence="3">Uganda_cow_1</strain>
    </source>
</reference>
<comment type="caution">
    <text evidence="3">The sequence shown here is derived from an EMBL/GenBank/DDBJ whole genome shotgun (WGS) entry which is preliminary data.</text>
</comment>
<evidence type="ECO:0000313" key="3">
    <source>
        <dbReference type="EMBL" id="TPP61120.1"/>
    </source>
</evidence>
<evidence type="ECO:0000256" key="2">
    <source>
        <dbReference type="SAM" id="SignalP"/>
    </source>
</evidence>
<feature type="region of interest" description="Disordered" evidence="1">
    <location>
        <begin position="45"/>
        <end position="67"/>
    </location>
</feature>
<gene>
    <name evidence="3" type="ORF">FGIG_07097</name>
</gene>
<feature type="signal peptide" evidence="2">
    <location>
        <begin position="1"/>
        <end position="22"/>
    </location>
</feature>
<accession>A0A504YTP3</accession>
<feature type="chain" id="PRO_5021245757" evidence="2">
    <location>
        <begin position="23"/>
        <end position="80"/>
    </location>
</feature>
<evidence type="ECO:0000256" key="1">
    <source>
        <dbReference type="SAM" id="MobiDB-lite"/>
    </source>
</evidence>
<dbReference type="EMBL" id="SUNJ01008588">
    <property type="protein sequence ID" value="TPP61120.1"/>
    <property type="molecule type" value="Genomic_DNA"/>
</dbReference>
<evidence type="ECO:0000313" key="4">
    <source>
        <dbReference type="Proteomes" id="UP000316759"/>
    </source>
</evidence>
<name>A0A504YTP3_FASGI</name>
<proteinExistence type="predicted"/>
<keyword evidence="4" id="KW-1185">Reference proteome</keyword>
<protein>
    <submittedName>
        <fullName evidence="3">Uncharacterized protein</fullName>
    </submittedName>
</protein>
<organism evidence="3 4">
    <name type="scientific">Fasciola gigantica</name>
    <name type="common">Giant liver fluke</name>
    <dbReference type="NCBI Taxonomy" id="46835"/>
    <lineage>
        <taxon>Eukaryota</taxon>
        <taxon>Metazoa</taxon>
        <taxon>Spiralia</taxon>
        <taxon>Lophotrochozoa</taxon>
        <taxon>Platyhelminthes</taxon>
        <taxon>Trematoda</taxon>
        <taxon>Digenea</taxon>
        <taxon>Plagiorchiida</taxon>
        <taxon>Echinostomata</taxon>
        <taxon>Echinostomatoidea</taxon>
        <taxon>Fasciolidae</taxon>
        <taxon>Fasciola</taxon>
    </lineage>
</organism>
<sequence length="80" mass="9260">MQFYTLFSLFLACSLHLQSAGSHPLWERSFPTAHRSLNILEPGVQSQWKHGSGKSDDQFDPEQMSEKPFYPVLLKRPYYG</sequence>